<protein>
    <submittedName>
        <fullName evidence="1">Uncharacterized protein</fullName>
    </submittedName>
</protein>
<reference evidence="1" key="1">
    <citation type="submission" date="2020-06" db="EMBL/GenBank/DDBJ databases">
        <authorList>
            <person name="Dong N."/>
        </authorList>
    </citation>
    <scope>NUCLEOTIDE SEQUENCE</scope>
    <source>
        <strain evidence="1">R1692</strain>
    </source>
</reference>
<dbReference type="EMBL" id="JACAGK010000005">
    <property type="protein sequence ID" value="MDM1047145.1"/>
    <property type="molecule type" value="Genomic_DNA"/>
</dbReference>
<evidence type="ECO:0000313" key="2">
    <source>
        <dbReference type="Proteomes" id="UP001170954"/>
    </source>
</evidence>
<evidence type="ECO:0000313" key="1">
    <source>
        <dbReference type="EMBL" id="MDM1047145.1"/>
    </source>
</evidence>
<organism evidence="1 2">
    <name type="scientific">Sphingobacterium hotanense</name>
    <dbReference type="NCBI Taxonomy" id="649196"/>
    <lineage>
        <taxon>Bacteria</taxon>
        <taxon>Pseudomonadati</taxon>
        <taxon>Bacteroidota</taxon>
        <taxon>Sphingobacteriia</taxon>
        <taxon>Sphingobacteriales</taxon>
        <taxon>Sphingobacteriaceae</taxon>
        <taxon>Sphingobacterium</taxon>
    </lineage>
</organism>
<dbReference type="Proteomes" id="UP001170954">
    <property type="component" value="Unassembled WGS sequence"/>
</dbReference>
<accession>A0ABT7NIY3</accession>
<proteinExistence type="predicted"/>
<gene>
    <name evidence="1" type="ORF">HX018_02650</name>
</gene>
<dbReference type="Pfam" id="PF20391">
    <property type="entry name" value="DUF6686"/>
    <property type="match status" value="1"/>
</dbReference>
<dbReference type="InterPro" id="IPR046508">
    <property type="entry name" value="DUF6686"/>
</dbReference>
<name>A0ABT7NIY3_9SPHI</name>
<sequence>MRVNQAQEESSRYKFENSMACNRPTILARNELGFISIPDGSNLIHLCFNNLHINFSADEFIAFRRIVKGLLQEDCRIPFPDGTMRVLLNTPYEGLNFSFNNLELNQLASTLDEAYYMRMIYSYMND</sequence>
<comment type="caution">
    <text evidence="1">The sequence shown here is derived from an EMBL/GenBank/DDBJ whole genome shotgun (WGS) entry which is preliminary data.</text>
</comment>
<dbReference type="RefSeq" id="WP_286650383.1">
    <property type="nucleotide sequence ID" value="NZ_JACAGK010000005.1"/>
</dbReference>
<keyword evidence="2" id="KW-1185">Reference proteome</keyword>
<reference evidence="1" key="2">
    <citation type="journal article" date="2022" name="Sci. Total Environ.">
        <title>Prevalence, transmission, and molecular epidemiology of tet(X)-positive bacteria among humans, animals, and environmental niches in China: An epidemiological, and genomic-based study.</title>
        <authorList>
            <person name="Dong N."/>
            <person name="Zeng Y."/>
            <person name="Cai C."/>
            <person name="Sun C."/>
            <person name="Lu J."/>
            <person name="Liu C."/>
            <person name="Zhou H."/>
            <person name="Sun Q."/>
            <person name="Shu L."/>
            <person name="Wang H."/>
            <person name="Wang Y."/>
            <person name="Wang S."/>
            <person name="Wu C."/>
            <person name="Chan E.W."/>
            <person name="Chen G."/>
            <person name="Shen Z."/>
            <person name="Chen S."/>
            <person name="Zhang R."/>
        </authorList>
    </citation>
    <scope>NUCLEOTIDE SEQUENCE</scope>
    <source>
        <strain evidence="1">R1692</strain>
    </source>
</reference>